<dbReference type="Gene3D" id="2.30.29.30">
    <property type="entry name" value="Pleckstrin-homology domain (PH domain)/Phosphotyrosine-binding domain (PTB)"/>
    <property type="match status" value="2"/>
</dbReference>
<evidence type="ECO:0000259" key="11">
    <source>
        <dbReference type="SMART" id="SM01287"/>
    </source>
</evidence>
<keyword evidence="4 9" id="KW-0227">DNA damage</keyword>
<name>A0A813LXV7_9BILA</name>
<dbReference type="Gene3D" id="2.30.29.220">
    <property type="entry name" value="Structure-specific recognition protein (SSRP1)"/>
    <property type="match status" value="1"/>
</dbReference>
<evidence type="ECO:0000256" key="6">
    <source>
        <dbReference type="ARBA" id="ARBA00023163"/>
    </source>
</evidence>
<feature type="domain" description="Histone chaperone RTT106/FACT complex subunit SPT16-like middle" evidence="11">
    <location>
        <begin position="342"/>
        <end position="432"/>
    </location>
</feature>
<keyword evidence="8 9" id="KW-0539">Nucleus</keyword>
<evidence type="ECO:0000256" key="7">
    <source>
        <dbReference type="ARBA" id="ARBA00023204"/>
    </source>
</evidence>
<evidence type="ECO:0000256" key="5">
    <source>
        <dbReference type="ARBA" id="ARBA00023015"/>
    </source>
</evidence>
<comment type="function">
    <text evidence="9">Component of the FACT complex, a general chromatin factor that acts to reorganize nucleosomes. The FACT complex is involved in multiple processes that require DNA as a template such as mRNA elongation, DNA replication and DNA repair. During transcription elongation the FACT complex acts as a histone chaperone that both destabilizes and restores nucleosomal structure. It facilitates the passage of RNA polymerase II and transcription by promoting the dissociation of one histone H2A-H2B dimer from the nucleosome, then subsequently promotes the reestablishment of the nucleosome following the passage of RNA polymerase II.</text>
</comment>
<dbReference type="Proteomes" id="UP000663879">
    <property type="component" value="Unassembled WGS sequence"/>
</dbReference>
<feature type="compositionally biased region" description="Basic and acidic residues" evidence="10">
    <location>
        <begin position="562"/>
        <end position="581"/>
    </location>
</feature>
<keyword evidence="6 9" id="KW-0804">Transcription</keyword>
<feature type="compositionally biased region" description="Basic and acidic residues" evidence="10">
    <location>
        <begin position="530"/>
        <end position="551"/>
    </location>
</feature>
<evidence type="ECO:0000256" key="4">
    <source>
        <dbReference type="ARBA" id="ARBA00022763"/>
    </source>
</evidence>
<evidence type="ECO:0000313" key="13">
    <source>
        <dbReference type="Proteomes" id="UP000663879"/>
    </source>
</evidence>
<keyword evidence="5 9" id="KW-0805">Transcription regulation</keyword>
<reference evidence="12" key="1">
    <citation type="submission" date="2021-02" db="EMBL/GenBank/DDBJ databases">
        <authorList>
            <person name="Nowell W R."/>
        </authorList>
    </citation>
    <scope>NUCLEOTIDE SEQUENCE</scope>
    <source>
        <strain evidence="12">Ploen Becks lab</strain>
    </source>
</reference>
<gene>
    <name evidence="12" type="ORF">OXX778_LOCUS168</name>
</gene>
<dbReference type="GO" id="GO:0006260">
    <property type="term" value="P:DNA replication"/>
    <property type="evidence" value="ECO:0007669"/>
    <property type="project" value="UniProtKB-KW"/>
</dbReference>
<dbReference type="CDD" id="cd13230">
    <property type="entry name" value="PH1_SSRP1-like"/>
    <property type="match status" value="1"/>
</dbReference>
<dbReference type="FunFam" id="2.30.29.150:FF:000001">
    <property type="entry name" value="Fact complex subunit ssrp1"/>
    <property type="match status" value="1"/>
</dbReference>
<dbReference type="InterPro" id="IPR000969">
    <property type="entry name" value="SSRP1/POB3"/>
</dbReference>
<keyword evidence="2 9" id="KW-0158">Chromosome</keyword>
<dbReference type="Pfam" id="PF17292">
    <property type="entry name" value="POB3_N"/>
    <property type="match status" value="1"/>
</dbReference>
<comment type="subcellular location">
    <subcellularLocation>
        <location evidence="9">Nucleus</location>
    </subcellularLocation>
    <subcellularLocation>
        <location evidence="9">Chromosome</location>
    </subcellularLocation>
</comment>
<dbReference type="GO" id="GO:0006281">
    <property type="term" value="P:DNA repair"/>
    <property type="evidence" value="ECO:0007669"/>
    <property type="project" value="UniProtKB-KW"/>
</dbReference>
<dbReference type="EMBL" id="CAJNOC010000007">
    <property type="protein sequence ID" value="CAF0704574.1"/>
    <property type="molecule type" value="Genomic_DNA"/>
</dbReference>
<dbReference type="PANTHER" id="PTHR45849:SF1">
    <property type="entry name" value="FACT COMPLEX SUBUNIT SSRP1"/>
    <property type="match status" value="1"/>
</dbReference>
<dbReference type="InterPro" id="IPR035417">
    <property type="entry name" value="SSRP1/POB3_N"/>
</dbReference>
<keyword evidence="13" id="KW-1185">Reference proteome</keyword>
<comment type="caution">
    <text evidence="12">The sequence shown here is derived from an EMBL/GenBank/DDBJ whole genome shotgun (WGS) entry which is preliminary data.</text>
</comment>
<feature type="compositionally biased region" description="Acidic residues" evidence="10">
    <location>
        <begin position="464"/>
        <end position="503"/>
    </location>
</feature>
<dbReference type="Pfam" id="PF08512">
    <property type="entry name" value="Rttp106-like_middle"/>
    <property type="match status" value="1"/>
</dbReference>
<dbReference type="FunFam" id="2.30.29.30:FF:000119">
    <property type="entry name" value="FACT complex subunit SSRP1"/>
    <property type="match status" value="1"/>
</dbReference>
<protein>
    <recommendedName>
        <fullName evidence="9">FACT complex subunit SSRP1</fullName>
    </recommendedName>
</protein>
<dbReference type="PANTHER" id="PTHR45849">
    <property type="entry name" value="FACT COMPLEX SUBUNIT SSRP1"/>
    <property type="match status" value="1"/>
</dbReference>
<sequence length="593" mass="67029">MGENLDFDKIVQEFRGAFHDGQLKLQPSTITFKNRKTSKAEQIQNSDIENTYWQKRAKGSCFKLVLKNGTTYRFDGFSENDYPKLEDFTKKVLKKPIEKNELCVKGWNWGKANFFGDSLSFEADGKTAFEIPLKNVSNTNAQKNEAILQFHQNDDAAVSLMEIRFHIPAAGPDQDTDPAQEFIQKVLNKADVISASEADAICTLTELNCVTPRGRYDVKFFTDFIDLHGKTFDYKISYDHILRLFLLPHKDGRQMYFVMAMDPPMKQGNTRYPFLIVLFNIEEIISVDLTISDKTREKFGERIEKLDESISGPYHEVVSRICRTVLDKKITVPGNFSTSAGAKCLACSYKASSGFLYPLERGFLFVHKPPIHLLFSDIANVKFDRSSQGTRSFDFEIDHKNGTKYVFSGIEKIEQDRLGEFVNSKGINISKSQKSFAQSKLDMDEDNEHDAYAERMKQEGREKDEDDDDDDEEDEDFEGGSESDDDIEYDSEASIDSSDESGSDSDSGKKKKGSDDEKKAKKKEKSSSSSKDDKKSSSKSKEKSSKSDSKSASKRSSSTKESSSKDSSKKPKPTDDSKTYKSAEFVEDDSDSD</sequence>
<evidence type="ECO:0000256" key="8">
    <source>
        <dbReference type="ARBA" id="ARBA00023242"/>
    </source>
</evidence>
<dbReference type="GO" id="GO:0003677">
    <property type="term" value="F:DNA binding"/>
    <property type="evidence" value="ECO:0007669"/>
    <property type="project" value="InterPro"/>
</dbReference>
<dbReference type="SUPFAM" id="SSF50729">
    <property type="entry name" value="PH domain-like"/>
    <property type="match status" value="1"/>
</dbReference>
<keyword evidence="3 9" id="KW-0235">DNA replication</keyword>
<dbReference type="InterPro" id="IPR024954">
    <property type="entry name" value="SSRP1_DD"/>
</dbReference>
<evidence type="ECO:0000313" key="12">
    <source>
        <dbReference type="EMBL" id="CAF0704574.1"/>
    </source>
</evidence>
<dbReference type="Pfam" id="PF03531">
    <property type="entry name" value="SSrecog"/>
    <property type="match status" value="1"/>
</dbReference>
<dbReference type="Gene3D" id="2.30.29.150">
    <property type="match status" value="1"/>
</dbReference>
<dbReference type="OrthoDB" id="498543at2759"/>
<dbReference type="InterPro" id="IPR011993">
    <property type="entry name" value="PH-like_dom_sf"/>
</dbReference>
<feature type="region of interest" description="Disordered" evidence="10">
    <location>
        <begin position="454"/>
        <end position="593"/>
    </location>
</feature>
<feature type="compositionally biased region" description="Basic and acidic residues" evidence="10">
    <location>
        <begin position="454"/>
        <end position="463"/>
    </location>
</feature>
<dbReference type="PRINTS" id="PR00887">
    <property type="entry name" value="SSRCOGNITION"/>
</dbReference>
<dbReference type="CDD" id="cd13231">
    <property type="entry name" value="PH2_SSRP1-like"/>
    <property type="match status" value="1"/>
</dbReference>
<dbReference type="GO" id="GO:0035101">
    <property type="term" value="C:FACT complex"/>
    <property type="evidence" value="ECO:0007669"/>
    <property type="project" value="TreeGrafter"/>
</dbReference>
<dbReference type="InterPro" id="IPR013719">
    <property type="entry name" value="RTT106/SPT16-like_middle_dom"/>
</dbReference>
<dbReference type="GO" id="GO:0031491">
    <property type="term" value="F:nucleosome binding"/>
    <property type="evidence" value="ECO:0007669"/>
    <property type="project" value="TreeGrafter"/>
</dbReference>
<comment type="similarity">
    <text evidence="1 9">Belongs to the SSRP1 family.</text>
</comment>
<evidence type="ECO:0000256" key="10">
    <source>
        <dbReference type="SAM" id="MobiDB-lite"/>
    </source>
</evidence>
<dbReference type="InterPro" id="IPR038167">
    <property type="entry name" value="SSRP1_sf"/>
</dbReference>
<dbReference type="Pfam" id="PF21103">
    <property type="entry name" value="PH1_SSRP1-like"/>
    <property type="match status" value="1"/>
</dbReference>
<dbReference type="InterPro" id="IPR048993">
    <property type="entry name" value="SSRP1-like_PH1"/>
</dbReference>
<dbReference type="InterPro" id="IPR050454">
    <property type="entry name" value="RTT106/SSRP1_HistChap/FACT"/>
</dbReference>
<dbReference type="SMART" id="SM01287">
    <property type="entry name" value="Rtt106"/>
    <property type="match status" value="1"/>
</dbReference>
<evidence type="ECO:0000256" key="2">
    <source>
        <dbReference type="ARBA" id="ARBA00022454"/>
    </source>
</evidence>
<accession>A0A813LXV7</accession>
<evidence type="ECO:0000256" key="3">
    <source>
        <dbReference type="ARBA" id="ARBA00022705"/>
    </source>
</evidence>
<dbReference type="GO" id="GO:0042393">
    <property type="term" value="F:histone binding"/>
    <property type="evidence" value="ECO:0007669"/>
    <property type="project" value="TreeGrafter"/>
</dbReference>
<dbReference type="AlphaFoldDB" id="A0A813LXV7"/>
<evidence type="ECO:0000256" key="9">
    <source>
        <dbReference type="RuleBase" id="RU364013"/>
    </source>
</evidence>
<keyword evidence="7 9" id="KW-0234">DNA repair</keyword>
<evidence type="ECO:0000256" key="1">
    <source>
        <dbReference type="ARBA" id="ARBA00010060"/>
    </source>
</evidence>
<proteinExistence type="inferred from homology"/>
<dbReference type="GO" id="GO:1902275">
    <property type="term" value="P:regulation of chromatin organization"/>
    <property type="evidence" value="ECO:0007669"/>
    <property type="project" value="TreeGrafter"/>
</dbReference>
<dbReference type="FunFam" id="2.30.29.30:FF:000098">
    <property type="entry name" value="Fact complex subunit ssrp1"/>
    <property type="match status" value="1"/>
</dbReference>
<organism evidence="12 13">
    <name type="scientific">Brachionus calyciflorus</name>
    <dbReference type="NCBI Taxonomy" id="104777"/>
    <lineage>
        <taxon>Eukaryota</taxon>
        <taxon>Metazoa</taxon>
        <taxon>Spiralia</taxon>
        <taxon>Gnathifera</taxon>
        <taxon>Rotifera</taxon>
        <taxon>Eurotatoria</taxon>
        <taxon>Monogononta</taxon>
        <taxon>Pseudotrocha</taxon>
        <taxon>Ploima</taxon>
        <taxon>Brachionidae</taxon>
        <taxon>Brachionus</taxon>
    </lineage>
</organism>